<dbReference type="Proteomes" id="UP000515146">
    <property type="component" value="Unplaced"/>
</dbReference>
<sequence>MTTIPKTSSFDKFKKQQQQQHPKQQSPSTSLTSSRSFSCTSIKSNSSITSLKQMKSQQQLKSLSTIMFGKNPPEEISKSMKNDIDLKKIKNINFKIIKDNQMLTFLAKYYHRRPRQRRYPPVS</sequence>
<protein>
    <submittedName>
        <fullName evidence="3">Uncharacterized protein LOC113793647</fullName>
    </submittedName>
</protein>
<name>A0A6P6Y2M5_DERPT</name>
<gene>
    <name evidence="3" type="primary">LOC113793647</name>
</gene>
<keyword evidence="2" id="KW-1185">Reference proteome</keyword>
<evidence type="ECO:0000313" key="3">
    <source>
        <dbReference type="RefSeq" id="XP_027199505.1"/>
    </source>
</evidence>
<dbReference type="KEGG" id="dpte:113793647"/>
<proteinExistence type="predicted"/>
<accession>A0A6P6Y2M5</accession>
<evidence type="ECO:0000256" key="1">
    <source>
        <dbReference type="SAM" id="MobiDB-lite"/>
    </source>
</evidence>
<dbReference type="RefSeq" id="XP_027199505.1">
    <property type="nucleotide sequence ID" value="XM_027343704.1"/>
</dbReference>
<evidence type="ECO:0000313" key="2">
    <source>
        <dbReference type="Proteomes" id="UP000515146"/>
    </source>
</evidence>
<feature type="compositionally biased region" description="Low complexity" evidence="1">
    <location>
        <begin position="15"/>
        <end position="37"/>
    </location>
</feature>
<dbReference type="InParanoid" id="A0A6P6Y2M5"/>
<reference evidence="3" key="1">
    <citation type="submission" date="2025-08" db="UniProtKB">
        <authorList>
            <consortium name="RefSeq"/>
        </authorList>
    </citation>
    <scope>IDENTIFICATION</scope>
    <source>
        <strain evidence="3">Airmid</strain>
    </source>
</reference>
<dbReference type="AlphaFoldDB" id="A0A6P6Y2M5"/>
<feature type="region of interest" description="Disordered" evidence="1">
    <location>
        <begin position="1"/>
        <end position="37"/>
    </location>
</feature>
<organism evidence="2 3">
    <name type="scientific">Dermatophagoides pteronyssinus</name>
    <name type="common">European house dust mite</name>
    <dbReference type="NCBI Taxonomy" id="6956"/>
    <lineage>
        <taxon>Eukaryota</taxon>
        <taxon>Metazoa</taxon>
        <taxon>Ecdysozoa</taxon>
        <taxon>Arthropoda</taxon>
        <taxon>Chelicerata</taxon>
        <taxon>Arachnida</taxon>
        <taxon>Acari</taxon>
        <taxon>Acariformes</taxon>
        <taxon>Sarcoptiformes</taxon>
        <taxon>Astigmata</taxon>
        <taxon>Psoroptidia</taxon>
        <taxon>Analgoidea</taxon>
        <taxon>Pyroglyphidae</taxon>
        <taxon>Dermatophagoidinae</taxon>
        <taxon>Dermatophagoides</taxon>
    </lineage>
</organism>